<evidence type="ECO:0000313" key="3">
    <source>
        <dbReference type="Proteomes" id="UP000749471"/>
    </source>
</evidence>
<evidence type="ECO:0000259" key="1">
    <source>
        <dbReference type="PROSITE" id="PS50846"/>
    </source>
</evidence>
<comment type="caution">
    <text evidence="2">The sequence shown here is derived from an EMBL/GenBank/DDBJ whole genome shotgun (WGS) entry which is preliminary data.</text>
</comment>
<dbReference type="EMBL" id="JAHLPM010000017">
    <property type="protein sequence ID" value="MBU5439676.1"/>
    <property type="molecule type" value="Genomic_DNA"/>
</dbReference>
<name>A0ABS6EA00_9FIRM</name>
<gene>
    <name evidence="2" type="ORF">KQI42_16800</name>
</gene>
<accession>A0ABS6EA00</accession>
<protein>
    <submittedName>
        <fullName evidence="2">Heavy-metal-associated domain-containing protein</fullName>
    </submittedName>
</protein>
<feature type="domain" description="HMA" evidence="1">
    <location>
        <begin position="1"/>
        <end position="65"/>
    </location>
</feature>
<proteinExistence type="predicted"/>
<dbReference type="PROSITE" id="PS50846">
    <property type="entry name" value="HMA_2"/>
    <property type="match status" value="1"/>
</dbReference>
<evidence type="ECO:0000313" key="2">
    <source>
        <dbReference type="EMBL" id="MBU5439676.1"/>
    </source>
</evidence>
<dbReference type="Proteomes" id="UP000749471">
    <property type="component" value="Unassembled WGS sequence"/>
</dbReference>
<dbReference type="RefSeq" id="WP_216521448.1">
    <property type="nucleotide sequence ID" value="NZ_JAHLPM010000017.1"/>
</dbReference>
<dbReference type="CDD" id="cd00371">
    <property type="entry name" value="HMA"/>
    <property type="match status" value="1"/>
</dbReference>
<organism evidence="2 3">
    <name type="scientific">Tissierella simiarum</name>
    <dbReference type="NCBI Taxonomy" id="2841534"/>
    <lineage>
        <taxon>Bacteria</taxon>
        <taxon>Bacillati</taxon>
        <taxon>Bacillota</taxon>
        <taxon>Tissierellia</taxon>
        <taxon>Tissierellales</taxon>
        <taxon>Tissierellaceae</taxon>
        <taxon>Tissierella</taxon>
    </lineage>
</organism>
<dbReference type="InterPro" id="IPR006121">
    <property type="entry name" value="HMA_dom"/>
</dbReference>
<sequence length="65" mass="7236">MKAKKFTLGNTNITDERTIKDSLKTVEGINAVRLDTTAQTITVDYDDSVVSLSTIESKLKENNFI</sequence>
<dbReference type="Pfam" id="PF00403">
    <property type="entry name" value="HMA"/>
    <property type="match status" value="1"/>
</dbReference>
<keyword evidence="3" id="KW-1185">Reference proteome</keyword>
<reference evidence="2 3" key="1">
    <citation type="submission" date="2021-06" db="EMBL/GenBank/DDBJ databases">
        <authorList>
            <person name="Sun Q."/>
            <person name="Li D."/>
        </authorList>
    </citation>
    <scope>NUCLEOTIDE SEQUENCE [LARGE SCALE GENOMIC DNA]</scope>
    <source>
        <strain evidence="2 3">MSJ-40</strain>
    </source>
</reference>